<dbReference type="PROSITE" id="PS00061">
    <property type="entry name" value="ADH_SHORT"/>
    <property type="match status" value="1"/>
</dbReference>
<dbReference type="Pfam" id="PF13561">
    <property type="entry name" value="adh_short_C2"/>
    <property type="match status" value="1"/>
</dbReference>
<dbReference type="InterPro" id="IPR036291">
    <property type="entry name" value="NAD(P)-bd_dom_sf"/>
</dbReference>
<dbReference type="PRINTS" id="PR00080">
    <property type="entry name" value="SDRFAMILY"/>
</dbReference>
<accession>A0ABW6MKV2</accession>
<dbReference type="RefSeq" id="WP_388115512.1">
    <property type="nucleotide sequence ID" value="NZ_JBIAHM010000035.1"/>
</dbReference>
<dbReference type="InterPro" id="IPR023985">
    <property type="entry name" value="SDR_subfam_1"/>
</dbReference>
<evidence type="ECO:0000256" key="1">
    <source>
        <dbReference type="ARBA" id="ARBA00006484"/>
    </source>
</evidence>
<dbReference type="EMBL" id="JBIAHM010000035">
    <property type="protein sequence ID" value="MFE9606767.1"/>
    <property type="molecule type" value="Genomic_DNA"/>
</dbReference>
<dbReference type="InterPro" id="IPR002347">
    <property type="entry name" value="SDR_fam"/>
</dbReference>
<dbReference type="NCBIfam" id="TIGR03971">
    <property type="entry name" value="SDR_subfam_1"/>
    <property type="match status" value="1"/>
</dbReference>
<dbReference type="Proteomes" id="UP001601303">
    <property type="component" value="Unassembled WGS sequence"/>
</dbReference>
<comment type="caution">
    <text evidence="4">The sequence shown here is derived from an EMBL/GenBank/DDBJ whole genome shotgun (WGS) entry which is preliminary data.</text>
</comment>
<dbReference type="Gene3D" id="3.40.50.720">
    <property type="entry name" value="NAD(P)-binding Rossmann-like Domain"/>
    <property type="match status" value="1"/>
</dbReference>
<dbReference type="CDD" id="cd05233">
    <property type="entry name" value="SDR_c"/>
    <property type="match status" value="1"/>
</dbReference>
<reference evidence="4 5" key="1">
    <citation type="submission" date="2024-10" db="EMBL/GenBank/DDBJ databases">
        <title>The Natural Products Discovery Center: Release of the First 8490 Sequenced Strains for Exploring Actinobacteria Biosynthetic Diversity.</title>
        <authorList>
            <person name="Kalkreuter E."/>
            <person name="Kautsar S.A."/>
            <person name="Yang D."/>
            <person name="Bader C.D."/>
            <person name="Teijaro C.N."/>
            <person name="Fluegel L."/>
            <person name="Davis C.M."/>
            <person name="Simpson J.R."/>
            <person name="Lauterbach L."/>
            <person name="Steele A.D."/>
            <person name="Gui C."/>
            <person name="Meng S."/>
            <person name="Li G."/>
            <person name="Viehrig K."/>
            <person name="Ye F."/>
            <person name="Su P."/>
            <person name="Kiefer A.F."/>
            <person name="Nichols A."/>
            <person name="Cepeda A.J."/>
            <person name="Yan W."/>
            <person name="Fan B."/>
            <person name="Jiang Y."/>
            <person name="Adhikari A."/>
            <person name="Zheng C.-J."/>
            <person name="Schuster L."/>
            <person name="Cowan T.M."/>
            <person name="Smanski M.J."/>
            <person name="Chevrette M.G."/>
            <person name="De Carvalho L.P.S."/>
            <person name="Shen B."/>
        </authorList>
    </citation>
    <scope>NUCLEOTIDE SEQUENCE [LARGE SCALE GENOMIC DNA]</scope>
    <source>
        <strain evidence="4 5">NPDC006488</strain>
    </source>
</reference>
<evidence type="ECO:0000256" key="3">
    <source>
        <dbReference type="ARBA" id="ARBA00023027"/>
    </source>
</evidence>
<evidence type="ECO:0000313" key="5">
    <source>
        <dbReference type="Proteomes" id="UP001601303"/>
    </source>
</evidence>
<protein>
    <submittedName>
        <fullName evidence="4">Mycofactocin-coupled SDR family oxidoreductase</fullName>
    </submittedName>
</protein>
<dbReference type="PANTHER" id="PTHR24321">
    <property type="entry name" value="DEHYDROGENASES, SHORT CHAIN"/>
    <property type="match status" value="1"/>
</dbReference>
<sequence length="276" mass="28667">MTGRLAGKVAFITGAARGQGRSHAVRFAEEGADLIAIDLCEQIATVPAPMATKKDLDETVRLVEKAGGRIVAVVADIRDPVGLRHALVSGERQLGKGVDIVVANAGIFPVGGDPDPDPDRTFRDVVEVNLTGTWNTINVAAPGLIERGRGGSIVLTSSTQGLVGRGGDGSGSLTGYSASKHGVVGLMRSAANWLAPHGIRVNSVHPTGVRTPMIENQFVTDYVTNHPEAVAAVANALPVDMVEPVDVSNAILYLASDEARYVTGITLPVDAGLAVR</sequence>
<proteinExistence type="inferred from homology"/>
<keyword evidence="2" id="KW-0560">Oxidoreductase</keyword>
<keyword evidence="3" id="KW-0520">NAD</keyword>
<dbReference type="SUPFAM" id="SSF51735">
    <property type="entry name" value="NAD(P)-binding Rossmann-fold domains"/>
    <property type="match status" value="1"/>
</dbReference>
<dbReference type="PRINTS" id="PR00081">
    <property type="entry name" value="GDHRDH"/>
</dbReference>
<name>A0ABW6MKV2_9ACTN</name>
<evidence type="ECO:0000256" key="2">
    <source>
        <dbReference type="ARBA" id="ARBA00023002"/>
    </source>
</evidence>
<dbReference type="InterPro" id="IPR020904">
    <property type="entry name" value="Sc_DH/Rdtase_CS"/>
</dbReference>
<evidence type="ECO:0000313" key="4">
    <source>
        <dbReference type="EMBL" id="MFE9606767.1"/>
    </source>
</evidence>
<comment type="similarity">
    <text evidence="1">Belongs to the short-chain dehydrogenases/reductases (SDR) family.</text>
</comment>
<keyword evidence="5" id="KW-1185">Reference proteome</keyword>
<gene>
    <name evidence="4" type="ORF">ACFYNQ_50535</name>
</gene>
<dbReference type="NCBIfam" id="NF009467">
    <property type="entry name" value="PRK12826.1-3"/>
    <property type="match status" value="1"/>
</dbReference>
<dbReference type="PANTHER" id="PTHR24321:SF8">
    <property type="entry name" value="ESTRADIOL 17-BETA-DEHYDROGENASE 8-RELATED"/>
    <property type="match status" value="1"/>
</dbReference>
<organism evidence="4 5">
    <name type="scientific">Streptomyces hokutonensis</name>
    <dbReference type="NCBI Taxonomy" id="1306990"/>
    <lineage>
        <taxon>Bacteria</taxon>
        <taxon>Bacillati</taxon>
        <taxon>Actinomycetota</taxon>
        <taxon>Actinomycetes</taxon>
        <taxon>Kitasatosporales</taxon>
        <taxon>Streptomycetaceae</taxon>
        <taxon>Streptomyces</taxon>
    </lineage>
</organism>